<dbReference type="RefSeq" id="WP_238201985.1">
    <property type="nucleotide sequence ID" value="NZ_BPQE01000007.1"/>
</dbReference>
<organism evidence="2 3">
    <name type="scientific">Methylobacterium aerolatum</name>
    <dbReference type="NCBI Taxonomy" id="418708"/>
    <lineage>
        <taxon>Bacteria</taxon>
        <taxon>Pseudomonadati</taxon>
        <taxon>Pseudomonadota</taxon>
        <taxon>Alphaproteobacteria</taxon>
        <taxon>Hyphomicrobiales</taxon>
        <taxon>Methylobacteriaceae</taxon>
        <taxon>Methylobacterium</taxon>
    </lineage>
</organism>
<evidence type="ECO:0000313" key="2">
    <source>
        <dbReference type="EMBL" id="MDQ0447427.1"/>
    </source>
</evidence>
<keyword evidence="1" id="KW-0732">Signal</keyword>
<proteinExistence type="predicted"/>
<sequence length="79" mass="8197">MRTILILASSAFAAATLAAGVASADDHFHVTPPIVRDQARPTQVVRPAGELTVVPQPVAATPATRRVTAATAKIELADR</sequence>
<evidence type="ECO:0000313" key="3">
    <source>
        <dbReference type="Proteomes" id="UP001231124"/>
    </source>
</evidence>
<dbReference type="Proteomes" id="UP001231124">
    <property type="component" value="Unassembled WGS sequence"/>
</dbReference>
<name>A0ABU0HYK9_9HYPH</name>
<gene>
    <name evidence="2" type="ORF">QO012_001923</name>
</gene>
<feature type="signal peptide" evidence="1">
    <location>
        <begin position="1"/>
        <end position="24"/>
    </location>
</feature>
<dbReference type="EMBL" id="JAUSVP010000004">
    <property type="protein sequence ID" value="MDQ0447427.1"/>
    <property type="molecule type" value="Genomic_DNA"/>
</dbReference>
<protein>
    <submittedName>
        <fullName evidence="2">Uncharacterized protein</fullName>
    </submittedName>
</protein>
<keyword evidence="3" id="KW-1185">Reference proteome</keyword>
<feature type="chain" id="PRO_5047414387" evidence="1">
    <location>
        <begin position="25"/>
        <end position="79"/>
    </location>
</feature>
<accession>A0ABU0HYK9</accession>
<comment type="caution">
    <text evidence="2">The sequence shown here is derived from an EMBL/GenBank/DDBJ whole genome shotgun (WGS) entry which is preliminary data.</text>
</comment>
<reference evidence="2 3" key="1">
    <citation type="submission" date="2023-07" db="EMBL/GenBank/DDBJ databases">
        <title>Genomic Encyclopedia of Type Strains, Phase IV (KMG-IV): sequencing the most valuable type-strain genomes for metagenomic binning, comparative biology and taxonomic classification.</title>
        <authorList>
            <person name="Goeker M."/>
        </authorList>
    </citation>
    <scope>NUCLEOTIDE SEQUENCE [LARGE SCALE GENOMIC DNA]</scope>
    <source>
        <strain evidence="2 3">DSM 19013</strain>
    </source>
</reference>
<evidence type="ECO:0000256" key="1">
    <source>
        <dbReference type="SAM" id="SignalP"/>
    </source>
</evidence>